<dbReference type="Proteomes" id="UP000183407">
    <property type="component" value="Unassembled WGS sequence"/>
</dbReference>
<organism evidence="2 3">
    <name type="scientific">Rhodococcus jostii</name>
    <dbReference type="NCBI Taxonomy" id="132919"/>
    <lineage>
        <taxon>Bacteria</taxon>
        <taxon>Bacillati</taxon>
        <taxon>Actinomycetota</taxon>
        <taxon>Actinomycetes</taxon>
        <taxon>Mycobacteriales</taxon>
        <taxon>Nocardiaceae</taxon>
        <taxon>Rhodococcus</taxon>
    </lineage>
</organism>
<sequence length="138" mass="14891">MGRPPGWAAALTGRAVMRSPGRPPVRRDLELAFRARIAEGLTSDDAAKTCGVSGPVGTRWFRQAGGMSPIELTPVSGRYLSLTEREDMCHHGDPPRPPAAPTSPRQPRAVKRKMSVFHVKHPIGRRPVVLSGDSVPSP</sequence>
<accession>A0A1H5M0Z8</accession>
<feature type="region of interest" description="Disordered" evidence="1">
    <location>
        <begin position="84"/>
        <end position="115"/>
    </location>
</feature>
<evidence type="ECO:0000256" key="1">
    <source>
        <dbReference type="SAM" id="MobiDB-lite"/>
    </source>
</evidence>
<gene>
    <name evidence="2" type="ORF">SAMN04490220_8569</name>
</gene>
<protein>
    <submittedName>
        <fullName evidence="2">Uncharacterized protein</fullName>
    </submittedName>
</protein>
<dbReference type="AlphaFoldDB" id="A0A1H5M0Z8"/>
<name>A0A1H5M0Z8_RHOJO</name>
<feature type="compositionally biased region" description="Basic and acidic residues" evidence="1">
    <location>
        <begin position="84"/>
        <end position="94"/>
    </location>
</feature>
<dbReference type="EMBL" id="FNTL01000005">
    <property type="protein sequence ID" value="SEE82904.1"/>
    <property type="molecule type" value="Genomic_DNA"/>
</dbReference>
<evidence type="ECO:0000313" key="2">
    <source>
        <dbReference type="EMBL" id="SEE82904.1"/>
    </source>
</evidence>
<reference evidence="3" key="1">
    <citation type="submission" date="2016-10" db="EMBL/GenBank/DDBJ databases">
        <authorList>
            <person name="Varghese N."/>
        </authorList>
    </citation>
    <scope>NUCLEOTIDE SEQUENCE [LARGE SCALE GENOMIC DNA]</scope>
    <source>
        <strain evidence="3">DSM 44719</strain>
    </source>
</reference>
<proteinExistence type="predicted"/>
<evidence type="ECO:0000313" key="3">
    <source>
        <dbReference type="Proteomes" id="UP000183407"/>
    </source>
</evidence>